<comment type="caution">
    <text evidence="1">The sequence shown here is derived from an EMBL/GenBank/DDBJ whole genome shotgun (WGS) entry which is preliminary data.</text>
</comment>
<evidence type="ECO:0000313" key="2">
    <source>
        <dbReference type="Proteomes" id="UP000637074"/>
    </source>
</evidence>
<organism evidence="1 2">
    <name type="scientific">Neobacillus kokaensis</name>
    <dbReference type="NCBI Taxonomy" id="2759023"/>
    <lineage>
        <taxon>Bacteria</taxon>
        <taxon>Bacillati</taxon>
        <taxon>Bacillota</taxon>
        <taxon>Bacilli</taxon>
        <taxon>Bacillales</taxon>
        <taxon>Bacillaceae</taxon>
        <taxon>Neobacillus</taxon>
    </lineage>
</organism>
<proteinExistence type="predicted"/>
<protein>
    <submittedName>
        <fullName evidence="1">Uncharacterized protein</fullName>
    </submittedName>
</protein>
<evidence type="ECO:0000313" key="1">
    <source>
        <dbReference type="EMBL" id="GHH96871.1"/>
    </source>
</evidence>
<reference evidence="1 2" key="1">
    <citation type="journal article" date="2022" name="Int. J. Syst. Evol. Microbiol.">
        <title>Neobacillus kokaensis sp. nov., isolated from soil.</title>
        <authorList>
            <person name="Yuki K."/>
            <person name="Matsubara H."/>
            <person name="Yamaguchi S."/>
        </authorList>
    </citation>
    <scope>NUCLEOTIDE SEQUENCE [LARGE SCALE GENOMIC DNA]</scope>
    <source>
        <strain evidence="1 2">LOB 377</strain>
    </source>
</reference>
<accession>A0ABQ3MY86</accession>
<dbReference type="Proteomes" id="UP000637074">
    <property type="component" value="Unassembled WGS sequence"/>
</dbReference>
<sequence>MFSVAIFMIVLVLLVALLLATALNVNTMPLLTAIRALLNC</sequence>
<keyword evidence="2" id="KW-1185">Reference proteome</keyword>
<dbReference type="EMBL" id="BNDS01000001">
    <property type="protein sequence ID" value="GHH96871.1"/>
    <property type="molecule type" value="Genomic_DNA"/>
</dbReference>
<name>A0ABQ3MY86_9BACI</name>
<gene>
    <name evidence="1" type="ORF">AM1BK_04140</name>
</gene>
<dbReference type="RefSeq" id="WP_275671420.1">
    <property type="nucleotide sequence ID" value="NZ_BNDS01000001.1"/>
</dbReference>